<dbReference type="AlphaFoldDB" id="A0A5C6B0F6"/>
<evidence type="ECO:0000313" key="1">
    <source>
        <dbReference type="EMBL" id="TWU05388.1"/>
    </source>
</evidence>
<name>A0A5C6B0F6_9BACT</name>
<sequence>MPTAETIDLGFSTADAEHPVISYMNGDLTLTFLDWREQPIRVVVRDVTRFEWSGESAAHLKGEPLDGTCVARDSVWVPRKAGNRCEHYCLNFNACGGRLDVACESFGLEPRT</sequence>
<dbReference type="Proteomes" id="UP000319908">
    <property type="component" value="Unassembled WGS sequence"/>
</dbReference>
<evidence type="ECO:0000313" key="2">
    <source>
        <dbReference type="Proteomes" id="UP000319908"/>
    </source>
</evidence>
<gene>
    <name evidence="1" type="ORF">Poly21_57050</name>
</gene>
<reference evidence="1 2" key="1">
    <citation type="journal article" date="2020" name="Antonie Van Leeuwenhoek">
        <title>Rhodopirellula heiligendammensis sp. nov., Rhodopirellula pilleata sp. nov., and Rhodopirellula solitaria sp. nov. isolated from natural or artificial marine surfaces in Northern Germany and California, USA, and emended description of the genus Rhodopirellula.</title>
        <authorList>
            <person name="Kallscheuer N."/>
            <person name="Wiegand S."/>
            <person name="Jogler M."/>
            <person name="Boedeker C."/>
            <person name="Peeters S.H."/>
            <person name="Rast P."/>
            <person name="Heuer A."/>
            <person name="Jetten M.S.M."/>
            <person name="Rohde M."/>
            <person name="Jogler C."/>
        </authorList>
    </citation>
    <scope>NUCLEOTIDE SEQUENCE [LARGE SCALE GENOMIC DNA]</scope>
    <source>
        <strain evidence="1 2">Poly21</strain>
    </source>
</reference>
<keyword evidence="2" id="KW-1185">Reference proteome</keyword>
<dbReference type="EMBL" id="SJPU01000018">
    <property type="protein sequence ID" value="TWU05388.1"/>
    <property type="molecule type" value="Genomic_DNA"/>
</dbReference>
<accession>A0A5C6B0F6</accession>
<comment type="caution">
    <text evidence="1">The sequence shown here is derived from an EMBL/GenBank/DDBJ whole genome shotgun (WGS) entry which is preliminary data.</text>
</comment>
<proteinExistence type="predicted"/>
<organism evidence="1 2">
    <name type="scientific">Allorhodopirellula heiligendammensis</name>
    <dbReference type="NCBI Taxonomy" id="2714739"/>
    <lineage>
        <taxon>Bacteria</taxon>
        <taxon>Pseudomonadati</taxon>
        <taxon>Planctomycetota</taxon>
        <taxon>Planctomycetia</taxon>
        <taxon>Pirellulales</taxon>
        <taxon>Pirellulaceae</taxon>
        <taxon>Allorhodopirellula</taxon>
    </lineage>
</organism>
<protein>
    <submittedName>
        <fullName evidence="1">Uncharacterized protein</fullName>
    </submittedName>
</protein>